<accession>A0A182MNH7</accession>
<keyword evidence="3" id="KW-1185">Reference proteome</keyword>
<reference evidence="3" key="1">
    <citation type="submission" date="2013-09" db="EMBL/GenBank/DDBJ databases">
        <title>The Genome Sequence of Anopheles culicifacies species A.</title>
        <authorList>
            <consortium name="The Broad Institute Genomics Platform"/>
            <person name="Neafsey D.E."/>
            <person name="Besansky N."/>
            <person name="Howell P."/>
            <person name="Walton C."/>
            <person name="Young S.K."/>
            <person name="Zeng Q."/>
            <person name="Gargeya S."/>
            <person name="Fitzgerald M."/>
            <person name="Haas B."/>
            <person name="Abouelleil A."/>
            <person name="Allen A.W."/>
            <person name="Alvarado L."/>
            <person name="Arachchi H.M."/>
            <person name="Berlin A.M."/>
            <person name="Chapman S.B."/>
            <person name="Gainer-Dewar J."/>
            <person name="Goldberg J."/>
            <person name="Griggs A."/>
            <person name="Gujja S."/>
            <person name="Hansen M."/>
            <person name="Howarth C."/>
            <person name="Imamovic A."/>
            <person name="Ireland A."/>
            <person name="Larimer J."/>
            <person name="McCowan C."/>
            <person name="Murphy C."/>
            <person name="Pearson M."/>
            <person name="Poon T.W."/>
            <person name="Priest M."/>
            <person name="Roberts A."/>
            <person name="Saif S."/>
            <person name="Shea T."/>
            <person name="Sisk P."/>
            <person name="Sykes S."/>
            <person name="Wortman J."/>
            <person name="Nusbaum C."/>
            <person name="Birren B."/>
        </authorList>
    </citation>
    <scope>NUCLEOTIDE SEQUENCE [LARGE SCALE GENOMIC DNA]</scope>
    <source>
        <strain evidence="3">A-37</strain>
    </source>
</reference>
<feature type="compositionally biased region" description="Polar residues" evidence="1">
    <location>
        <begin position="98"/>
        <end position="121"/>
    </location>
</feature>
<dbReference type="Proteomes" id="UP000075883">
    <property type="component" value="Unassembled WGS sequence"/>
</dbReference>
<feature type="region of interest" description="Disordered" evidence="1">
    <location>
        <begin position="69"/>
        <end position="121"/>
    </location>
</feature>
<organism evidence="2 3">
    <name type="scientific">Anopheles culicifacies</name>
    <dbReference type="NCBI Taxonomy" id="139723"/>
    <lineage>
        <taxon>Eukaryota</taxon>
        <taxon>Metazoa</taxon>
        <taxon>Ecdysozoa</taxon>
        <taxon>Arthropoda</taxon>
        <taxon>Hexapoda</taxon>
        <taxon>Insecta</taxon>
        <taxon>Pterygota</taxon>
        <taxon>Neoptera</taxon>
        <taxon>Endopterygota</taxon>
        <taxon>Diptera</taxon>
        <taxon>Nematocera</taxon>
        <taxon>Culicoidea</taxon>
        <taxon>Culicidae</taxon>
        <taxon>Anophelinae</taxon>
        <taxon>Anopheles</taxon>
        <taxon>culicifacies species complex</taxon>
    </lineage>
</organism>
<dbReference type="EMBL" id="AXCM01004230">
    <property type="status" value="NOT_ANNOTATED_CDS"/>
    <property type="molecule type" value="Genomic_DNA"/>
</dbReference>
<dbReference type="AlphaFoldDB" id="A0A182MNH7"/>
<proteinExistence type="predicted"/>
<dbReference type="EnsemblMetazoa" id="ACUA022516-RA">
    <property type="protein sequence ID" value="ACUA022516-PA"/>
    <property type="gene ID" value="ACUA022516"/>
</dbReference>
<dbReference type="VEuPathDB" id="VectorBase:ACUA022516"/>
<evidence type="ECO:0000256" key="1">
    <source>
        <dbReference type="SAM" id="MobiDB-lite"/>
    </source>
</evidence>
<name>A0A182MNH7_9DIPT</name>
<sequence>MPQGDSGIERTKTGRLTSGKFLLNPSINASIGSSSVAVEIAASVFELAGTGFESHPGRSLVRTAGFSVTAQPVTKRPSKPSTRGKAKQNKTKTAFKKCSQQSNASAFETKPTSTLSALAKL</sequence>
<evidence type="ECO:0000313" key="2">
    <source>
        <dbReference type="EnsemblMetazoa" id="ACUA022516-PA"/>
    </source>
</evidence>
<protein>
    <submittedName>
        <fullName evidence="2">Uncharacterized protein</fullName>
    </submittedName>
</protein>
<evidence type="ECO:0000313" key="3">
    <source>
        <dbReference type="Proteomes" id="UP000075883"/>
    </source>
</evidence>
<feature type="compositionally biased region" description="Basic residues" evidence="1">
    <location>
        <begin position="76"/>
        <end position="95"/>
    </location>
</feature>
<reference evidence="2" key="2">
    <citation type="submission" date="2020-05" db="UniProtKB">
        <authorList>
            <consortium name="EnsemblMetazoa"/>
        </authorList>
    </citation>
    <scope>IDENTIFICATION</scope>
    <source>
        <strain evidence="2">A-37</strain>
    </source>
</reference>